<protein>
    <submittedName>
        <fullName evidence="4">TetR/AcrR family transcriptional regulator</fullName>
    </submittedName>
</protein>
<dbReference type="SUPFAM" id="SSF46689">
    <property type="entry name" value="Homeodomain-like"/>
    <property type="match status" value="1"/>
</dbReference>
<evidence type="ECO:0000259" key="3">
    <source>
        <dbReference type="PROSITE" id="PS50977"/>
    </source>
</evidence>
<dbReference type="PANTHER" id="PTHR43479">
    <property type="entry name" value="ACREF/ENVCD OPERON REPRESSOR-RELATED"/>
    <property type="match status" value="1"/>
</dbReference>
<keyword evidence="5" id="KW-1185">Reference proteome</keyword>
<dbReference type="Proteomes" id="UP001300012">
    <property type="component" value="Unassembled WGS sequence"/>
</dbReference>
<sequence>MSRREELKKIAVSHLLQFGYEGTKLADIASEAGIKKQSMYAHFKDKKELVIEIHEEAMKQEMAYLLSFFDKHKGKSMEDTLHIFILEMKDRYLDKQNVKLMFLMAFIPPEGLQDLFLTLYEAYSRQLLELLELAFSVDSSISVDSKKAALAVHTIYDGLTAKLIFESPERFVHASEVTFSLLWEGIQYKKNS</sequence>
<keyword evidence="1 2" id="KW-0238">DNA-binding</keyword>
<dbReference type="PANTHER" id="PTHR43479:SF11">
    <property type="entry name" value="ACREF_ENVCD OPERON REPRESSOR-RELATED"/>
    <property type="match status" value="1"/>
</dbReference>
<gene>
    <name evidence="4" type="ORF">NV381_36360</name>
</gene>
<dbReference type="RefSeq" id="WP_258218147.1">
    <property type="nucleotide sequence ID" value="NZ_JANQBD010000050.1"/>
</dbReference>
<reference evidence="4 5" key="1">
    <citation type="submission" date="2022-08" db="EMBL/GenBank/DDBJ databases">
        <title>Paenibacillus endoradicis sp. nov., Paenibacillus radicibacter sp. nov and Paenibacillus pararadicis sp. nov., three cold-adapted plant growth-promoting bacteria isolated from root of Larix gmelinii in Great Khingan.</title>
        <authorList>
            <person name="Xue H."/>
        </authorList>
    </citation>
    <scope>NUCLEOTIDE SEQUENCE [LARGE SCALE GENOMIC DNA]</scope>
    <source>
        <strain evidence="4 5">N5-1-1-5</strain>
    </source>
</reference>
<proteinExistence type="predicted"/>
<feature type="domain" description="HTH tetR-type" evidence="3">
    <location>
        <begin position="1"/>
        <end position="61"/>
    </location>
</feature>
<dbReference type="Pfam" id="PF00440">
    <property type="entry name" value="TetR_N"/>
    <property type="match status" value="1"/>
</dbReference>
<evidence type="ECO:0000313" key="5">
    <source>
        <dbReference type="Proteomes" id="UP001300012"/>
    </source>
</evidence>
<evidence type="ECO:0000256" key="1">
    <source>
        <dbReference type="ARBA" id="ARBA00023125"/>
    </source>
</evidence>
<name>A0ABT1YTX5_9BACL</name>
<feature type="DNA-binding region" description="H-T-H motif" evidence="2">
    <location>
        <begin position="24"/>
        <end position="43"/>
    </location>
</feature>
<dbReference type="InterPro" id="IPR009057">
    <property type="entry name" value="Homeodomain-like_sf"/>
</dbReference>
<dbReference type="Gene3D" id="1.10.10.60">
    <property type="entry name" value="Homeodomain-like"/>
    <property type="match status" value="1"/>
</dbReference>
<dbReference type="InterPro" id="IPR050624">
    <property type="entry name" value="HTH-type_Tx_Regulator"/>
</dbReference>
<dbReference type="InterPro" id="IPR001647">
    <property type="entry name" value="HTH_TetR"/>
</dbReference>
<dbReference type="EMBL" id="JANQBD010000050">
    <property type="protein sequence ID" value="MCR8636649.1"/>
    <property type="molecule type" value="Genomic_DNA"/>
</dbReference>
<evidence type="ECO:0000256" key="2">
    <source>
        <dbReference type="PROSITE-ProRule" id="PRU00335"/>
    </source>
</evidence>
<dbReference type="Gene3D" id="1.10.357.10">
    <property type="entry name" value="Tetracycline Repressor, domain 2"/>
    <property type="match status" value="1"/>
</dbReference>
<organism evidence="4 5">
    <name type="scientific">Paenibacillus radicis</name>
    <name type="common">ex Xue et al. 2023</name>
    <dbReference type="NCBI Taxonomy" id="2972489"/>
    <lineage>
        <taxon>Bacteria</taxon>
        <taxon>Bacillati</taxon>
        <taxon>Bacillota</taxon>
        <taxon>Bacilli</taxon>
        <taxon>Bacillales</taxon>
        <taxon>Paenibacillaceae</taxon>
        <taxon>Paenibacillus</taxon>
    </lineage>
</organism>
<evidence type="ECO:0000313" key="4">
    <source>
        <dbReference type="EMBL" id="MCR8636649.1"/>
    </source>
</evidence>
<dbReference type="PROSITE" id="PS50977">
    <property type="entry name" value="HTH_TETR_2"/>
    <property type="match status" value="1"/>
</dbReference>
<accession>A0ABT1YTX5</accession>
<comment type="caution">
    <text evidence="4">The sequence shown here is derived from an EMBL/GenBank/DDBJ whole genome shotgun (WGS) entry which is preliminary data.</text>
</comment>